<keyword evidence="6" id="KW-1185">Reference proteome</keyword>
<feature type="compositionally biased region" description="Low complexity" evidence="2">
    <location>
        <begin position="851"/>
        <end position="864"/>
    </location>
</feature>
<accession>A0A1P8WS08</accession>
<dbReference type="KEGG" id="fmr:Fuma_06518"/>
<keyword evidence="1" id="KW-0175">Coiled coil</keyword>
<dbReference type="Proteomes" id="UP000187735">
    <property type="component" value="Chromosome"/>
</dbReference>
<name>A0A1P8WS08_9PLAN</name>
<evidence type="ECO:0000313" key="5">
    <source>
        <dbReference type="EMBL" id="APZ96844.1"/>
    </source>
</evidence>
<dbReference type="Pfam" id="PF14229">
    <property type="entry name" value="DUF4332"/>
    <property type="match status" value="2"/>
</dbReference>
<dbReference type="PANTHER" id="PTHR41259:SF1">
    <property type="entry name" value="DOUBLE-STRAND BREAK REPAIR RAD50 ATPASE, PUTATIVE-RELATED"/>
    <property type="match status" value="1"/>
</dbReference>
<dbReference type="InterPro" id="IPR025567">
    <property type="entry name" value="DUF4332"/>
</dbReference>
<sequence length="1083" mass="121999">MRLVDINVDRFGVLKNASLEDLSPGMTVVYGGNGSGKTTLVSFLRGLLFGYTTDHQGFQVDDSHFGGNVSLKSQGRSLRLSRECNHGISSDLSTKDLASSVAVTTHATQLAPWINETVHQEIFSVGYQEAARFDLLTRLCLDGEGATGNEEEMRRTELAISECVREREGDGVQHGLRQKMADVQRQRDDLRGRLAEMRRVDPTIPPRIAELELQLKRLAAFLAEVEQKITDCEAQIRQLEEVLEQLRRRNVVTLDRRAIEERINSLSQRQQRWASIRESVQRELSGIDGRRSISGSSTDSLTSVRALVARLEQRMDSLLKDGTLQATSATGVNRDLFIEHLRSEVFSLCEHVSHHEAAVQSHEASLESLLAERTLHDADNVDAVIQGQIDALKEELVCSENVLDRDVRSVLTCDSHSHAEFFRPSQRTVHGSVEEIEAQLITLRRRLSDLHRERQSTVDQVRQLEVELAELRLKLKATARLEDIDRVKMQIAQLDAEFELLQQRYNVQQTTEANLRTVLERLRNYRNPGVLELASEYVDRLTDGDCHQLIADSTNSHILAETRQSSHPQKLQQLSRGTRDLAALALRLALIQCRAEDAERCPLILDDVFITADDDAAEAAADLLMDVAADGQQIIFFTCQKDVRELFARRDASVRYLNERPAVAPRVAEVPQPVISAPTPPPVVQPAPKPAPTSDHTNWLFYLEVDNSVEDLSGLTVAEVEAFRASDIETIDELLTMSVDELEARFRQRGYSISRDRIRAWRGQAELASQIPMLRRSDAELLYAAGIQSTVELSRMRPETVFDVVTTFQDTQAGSRFRRSSRSIDRQQAINWSRWSQHSRSLSEARRSRSRFFVGSGDSDSSGRGFDRSSSRLRSRRARISESGTVVRKQRRPSLSTEARRKRDDRQNRRRQRMTRHSSSYRTTKQSNDTDTDTDRELKFYLNRSDDVEAAPSIGPKTAQRLARVGIYTVDDLLNAHATDVADRLDNRRISADTILEWQGQARMVCLVPGLRGHDAQILVACGVTEPEQLAAKRAADLFAIVGPFADTSEGERIVRGGRKPDLEEVTDWISWAQNSRSLSAAA</sequence>
<protein>
    <submittedName>
        <fullName evidence="5">Chromosome segregation protein</fullName>
    </submittedName>
</protein>
<feature type="domain" description="Rad50/SbcC-type AAA" evidence="3">
    <location>
        <begin position="9"/>
        <end position="245"/>
    </location>
</feature>
<gene>
    <name evidence="5" type="ORF">Fuma_06518</name>
</gene>
<evidence type="ECO:0000259" key="4">
    <source>
        <dbReference type="Pfam" id="PF14229"/>
    </source>
</evidence>
<dbReference type="GO" id="GO:0016887">
    <property type="term" value="F:ATP hydrolysis activity"/>
    <property type="evidence" value="ECO:0007669"/>
    <property type="project" value="InterPro"/>
</dbReference>
<evidence type="ECO:0000256" key="1">
    <source>
        <dbReference type="SAM" id="Coils"/>
    </source>
</evidence>
<dbReference type="PANTHER" id="PTHR41259">
    <property type="entry name" value="DOUBLE-STRAND BREAK REPAIR RAD50 ATPASE, PUTATIVE-RELATED"/>
    <property type="match status" value="1"/>
</dbReference>
<dbReference type="GO" id="GO:0006302">
    <property type="term" value="P:double-strand break repair"/>
    <property type="evidence" value="ECO:0007669"/>
    <property type="project" value="InterPro"/>
</dbReference>
<feature type="coiled-coil region" evidence="1">
    <location>
        <begin position="433"/>
        <end position="504"/>
    </location>
</feature>
<dbReference type="Gene3D" id="1.10.150.20">
    <property type="entry name" value="5' to 3' exonuclease, C-terminal subdomain"/>
    <property type="match status" value="1"/>
</dbReference>
<feature type="compositionally biased region" description="Basic and acidic residues" evidence="2">
    <location>
        <begin position="898"/>
        <end position="907"/>
    </location>
</feature>
<evidence type="ECO:0000259" key="3">
    <source>
        <dbReference type="Pfam" id="PF13476"/>
    </source>
</evidence>
<evidence type="ECO:0000256" key="2">
    <source>
        <dbReference type="SAM" id="MobiDB-lite"/>
    </source>
</evidence>
<dbReference type="Pfam" id="PF13476">
    <property type="entry name" value="AAA_23"/>
    <property type="match status" value="1"/>
</dbReference>
<organism evidence="5 6">
    <name type="scientific">Fuerstiella marisgermanici</name>
    <dbReference type="NCBI Taxonomy" id="1891926"/>
    <lineage>
        <taxon>Bacteria</taxon>
        <taxon>Pseudomonadati</taxon>
        <taxon>Planctomycetota</taxon>
        <taxon>Planctomycetia</taxon>
        <taxon>Planctomycetales</taxon>
        <taxon>Planctomycetaceae</taxon>
        <taxon>Fuerstiella</taxon>
    </lineage>
</organism>
<feature type="coiled-coil region" evidence="1">
    <location>
        <begin position="180"/>
        <end position="256"/>
    </location>
</feature>
<evidence type="ECO:0000313" key="6">
    <source>
        <dbReference type="Proteomes" id="UP000187735"/>
    </source>
</evidence>
<dbReference type="SUPFAM" id="SSF52540">
    <property type="entry name" value="P-loop containing nucleoside triphosphate hydrolases"/>
    <property type="match status" value="1"/>
</dbReference>
<dbReference type="STRING" id="1891926.Fuma_06518"/>
<feature type="compositionally biased region" description="Polar residues" evidence="2">
    <location>
        <begin position="917"/>
        <end position="929"/>
    </location>
</feature>
<dbReference type="EMBL" id="CP017641">
    <property type="protein sequence ID" value="APZ96844.1"/>
    <property type="molecule type" value="Genomic_DNA"/>
</dbReference>
<feature type="domain" description="DUF4332" evidence="4">
    <location>
        <begin position="952"/>
        <end position="1074"/>
    </location>
</feature>
<reference evidence="5 6" key="1">
    <citation type="journal article" date="2016" name="Front. Microbiol.">
        <title>Fuerstia marisgermanicae gen. nov., sp. nov., an Unusual Member of the Phylum Planctomycetes from the German Wadden Sea.</title>
        <authorList>
            <person name="Kohn T."/>
            <person name="Heuer A."/>
            <person name="Jogler M."/>
            <person name="Vollmers J."/>
            <person name="Boedeker C."/>
            <person name="Bunk B."/>
            <person name="Rast P."/>
            <person name="Borchert D."/>
            <person name="Glockner I."/>
            <person name="Freese H.M."/>
            <person name="Klenk H.P."/>
            <person name="Overmann J."/>
            <person name="Kaster A.K."/>
            <person name="Rohde M."/>
            <person name="Wiegand S."/>
            <person name="Jogler C."/>
        </authorList>
    </citation>
    <scope>NUCLEOTIDE SEQUENCE [LARGE SCALE GENOMIC DNA]</scope>
    <source>
        <strain evidence="5 6">NH11</strain>
    </source>
</reference>
<dbReference type="OrthoDB" id="268732at2"/>
<proteinExistence type="predicted"/>
<feature type="domain" description="DUF4332" evidence="4">
    <location>
        <begin position="715"/>
        <end position="832"/>
    </location>
</feature>
<dbReference type="Gene3D" id="3.40.50.300">
    <property type="entry name" value="P-loop containing nucleotide triphosphate hydrolases"/>
    <property type="match status" value="2"/>
</dbReference>
<dbReference type="InterPro" id="IPR027417">
    <property type="entry name" value="P-loop_NTPase"/>
</dbReference>
<dbReference type="RefSeq" id="WP_077027816.1">
    <property type="nucleotide sequence ID" value="NZ_CP017641.1"/>
</dbReference>
<feature type="region of interest" description="Disordered" evidence="2">
    <location>
        <begin position="846"/>
        <end position="936"/>
    </location>
</feature>
<dbReference type="InterPro" id="IPR038729">
    <property type="entry name" value="Rad50/SbcC_AAA"/>
</dbReference>
<dbReference type="AlphaFoldDB" id="A0A1P8WS08"/>